<dbReference type="NCBIfam" id="TIGR01427">
    <property type="entry name" value="PTS_IIC_fructo"/>
    <property type="match status" value="1"/>
</dbReference>
<feature type="transmembrane region" description="Helical" evidence="13">
    <location>
        <begin position="407"/>
        <end position="426"/>
    </location>
</feature>
<dbReference type="PROSITE" id="PS51104">
    <property type="entry name" value="PTS_EIIC_TYPE_2"/>
    <property type="match status" value="1"/>
</dbReference>
<dbReference type="InterPro" id="IPR006327">
    <property type="entry name" value="PTS_IIC_fruc"/>
</dbReference>
<dbReference type="CDD" id="cd00211">
    <property type="entry name" value="PTS_IIA_fru"/>
    <property type="match status" value="1"/>
</dbReference>
<feature type="transmembrane region" description="Helical" evidence="13">
    <location>
        <begin position="559"/>
        <end position="578"/>
    </location>
</feature>
<keyword evidence="20" id="KW-1185">Reference proteome</keyword>
<comment type="caution">
    <text evidence="18">The sequence shown here is derived from an EMBL/GenBank/DDBJ whole genome shotgun (WGS) entry which is preliminary data.</text>
</comment>
<feature type="domain" description="PTS EIIC type-2" evidence="16">
    <location>
        <begin position="306"/>
        <end position="652"/>
    </location>
</feature>
<dbReference type="InterPro" id="IPR013011">
    <property type="entry name" value="PTS_EIIB_2"/>
</dbReference>
<dbReference type="InterPro" id="IPR002178">
    <property type="entry name" value="PTS_EIIA_type-2_dom"/>
</dbReference>
<evidence type="ECO:0000256" key="4">
    <source>
        <dbReference type="ARBA" id="ARBA00022475"/>
    </source>
</evidence>
<dbReference type="NCBIfam" id="TIGR00829">
    <property type="entry name" value="FRU"/>
    <property type="match status" value="1"/>
</dbReference>
<dbReference type="Pfam" id="PF02378">
    <property type="entry name" value="PTS_EIIC"/>
    <property type="match status" value="1"/>
</dbReference>
<evidence type="ECO:0000256" key="13">
    <source>
        <dbReference type="SAM" id="Phobius"/>
    </source>
</evidence>
<evidence type="ECO:0000256" key="6">
    <source>
        <dbReference type="ARBA" id="ARBA00022597"/>
    </source>
</evidence>
<accession>A0A4R3JMI6</accession>
<dbReference type="Pfam" id="PF00359">
    <property type="entry name" value="PTS_EIIA_2"/>
    <property type="match status" value="1"/>
</dbReference>
<dbReference type="EMBL" id="BHEO01000002">
    <property type="protein sequence ID" value="GBU04382.1"/>
    <property type="molecule type" value="Genomic_DNA"/>
</dbReference>
<dbReference type="GO" id="GO:0005351">
    <property type="term" value="F:carbohydrate:proton symporter activity"/>
    <property type="evidence" value="ECO:0007669"/>
    <property type="project" value="InterPro"/>
</dbReference>
<keyword evidence="11 13" id="KW-0472">Membrane</keyword>
<dbReference type="InterPro" id="IPR003501">
    <property type="entry name" value="PTS_EIIB_2/3"/>
</dbReference>
<reference evidence="17 20" key="1">
    <citation type="journal article" date="2018" name="Int. J. Syst. Evol. Microbiol.">
        <title>Draft Genome Sequence of Faecalimonas umbilicata JCM 30896T, an Acetate-Producing Bacterium Isolated from Human Feces.</title>
        <authorList>
            <person name="Sakamoto M."/>
            <person name="Ikeyama N."/>
            <person name="Yuki M."/>
            <person name="Ohkuma M."/>
        </authorList>
    </citation>
    <scope>NUCLEOTIDE SEQUENCE [LARGE SCALE GENOMIC DNA]</scope>
    <source>
        <strain evidence="17 20">EGH7</strain>
    </source>
</reference>
<evidence type="ECO:0000256" key="3">
    <source>
        <dbReference type="ARBA" id="ARBA00022448"/>
    </source>
</evidence>
<keyword evidence="4" id="KW-1003">Cell membrane</keyword>
<evidence type="ECO:0000256" key="12">
    <source>
        <dbReference type="SAM" id="MobiDB-lite"/>
    </source>
</evidence>
<dbReference type="Gene3D" id="3.40.930.10">
    <property type="entry name" value="Mannitol-specific EII, Chain A"/>
    <property type="match status" value="1"/>
</dbReference>
<evidence type="ECO:0000259" key="14">
    <source>
        <dbReference type="PROSITE" id="PS51094"/>
    </source>
</evidence>
<dbReference type="InterPro" id="IPR004715">
    <property type="entry name" value="PTS_IIA_fruc"/>
</dbReference>
<sequence>MKITDLLKRYSIDLDGQVTSKEETIDHMVSLMVKSGNISDEEIYKSCVKKREEEGTTGIGEGIAIPHAKTPVVKEAGLAAMVVKNGVDYDSLDGLPVNLIFLIAAPDTKDNIHLEVLGRLSMLLMDEAFRENLIHAESVEQFLAYVDEAEKEKFGEEDASEETNAKEEKEKEKHQSSEGRYQILAVTACPTGIAHTYMAAESLERTAKELGYTIKVETNGSGGDKNVLTPEEIASCDCIIVAADKDVRMARFDGKPVIVTKVANGIHRAKELIEEAESGTISVYHSDRKEEVEAFGGEKESFGRKIYKNLMNGVSHMLPFVIGGGILIALAFLFDGANAGTDIFGTGNTFSRFLKIVGDTAFGMMFPILAGYIAMSIADRPALMPGIVGGLLAKAGTSVFLPEDQWISSGFFGALIAGFVAGYLMLFLKKAFDRLPHALEGTKPVLLYPFFGILLMGAIMVFIVNPPVGAFNTWLNDMLAGMGEGSRLLLGAVLGGMMAVDFGGPFNKAAYVFGTASIASGQYEIMASVMIGGMVPPIAIALATTFFKNRFTKSEQQTTITNYIMGLSFITEGAIPFAASDPLRIIPPCMLGSAVSGALSMFFECGSRAPHGGIFVVGIMDHAPMFLIALALGAVIAMAGIVILKKPLPKKR</sequence>
<dbReference type="InterPro" id="IPR036095">
    <property type="entry name" value="PTS_EIIB-like_sf"/>
</dbReference>
<keyword evidence="3" id="KW-0813">Transport</keyword>
<dbReference type="PANTHER" id="PTHR30505:SF28">
    <property type="entry name" value="PTS SYSTEM 2-O-ALPHA-MANNOSYL-D-GLYCERATE-SPECIFIC EIIABC COMPONENT"/>
    <property type="match status" value="1"/>
</dbReference>
<dbReference type="SUPFAM" id="SSF52794">
    <property type="entry name" value="PTS system IIB component-like"/>
    <property type="match status" value="1"/>
</dbReference>
<proteinExistence type="predicted"/>
<feature type="transmembrane region" description="Helical" evidence="13">
    <location>
        <begin position="314"/>
        <end position="333"/>
    </location>
</feature>
<evidence type="ECO:0000256" key="1">
    <source>
        <dbReference type="ARBA" id="ARBA00004429"/>
    </source>
</evidence>
<feature type="transmembrane region" description="Helical" evidence="13">
    <location>
        <begin position="485"/>
        <end position="504"/>
    </location>
</feature>
<dbReference type="CDD" id="cd05569">
    <property type="entry name" value="PTS_IIB_fructose"/>
    <property type="match status" value="1"/>
</dbReference>
<dbReference type="GO" id="GO:0005737">
    <property type="term" value="C:cytoplasm"/>
    <property type="evidence" value="ECO:0007669"/>
    <property type="project" value="UniProtKB-SubCell"/>
</dbReference>
<evidence type="ECO:0000313" key="17">
    <source>
        <dbReference type="EMBL" id="GBU04382.1"/>
    </source>
</evidence>
<keyword evidence="9 13" id="KW-0812">Transmembrane</keyword>
<dbReference type="PROSITE" id="PS51099">
    <property type="entry name" value="PTS_EIIB_TYPE_2"/>
    <property type="match status" value="1"/>
</dbReference>
<evidence type="ECO:0000256" key="5">
    <source>
        <dbReference type="ARBA" id="ARBA00022553"/>
    </source>
</evidence>
<evidence type="ECO:0000259" key="15">
    <source>
        <dbReference type="PROSITE" id="PS51099"/>
    </source>
</evidence>
<dbReference type="SUPFAM" id="SSF55804">
    <property type="entry name" value="Phoshotransferase/anion transport protein"/>
    <property type="match status" value="1"/>
</dbReference>
<dbReference type="Proteomes" id="UP000294613">
    <property type="component" value="Unassembled WGS sequence"/>
</dbReference>
<evidence type="ECO:0000259" key="16">
    <source>
        <dbReference type="PROSITE" id="PS51104"/>
    </source>
</evidence>
<feature type="compositionally biased region" description="Basic and acidic residues" evidence="12">
    <location>
        <begin position="163"/>
        <end position="177"/>
    </location>
</feature>
<dbReference type="InterPro" id="IPR050864">
    <property type="entry name" value="Bacterial_PTS_Sugar_Transport"/>
</dbReference>
<evidence type="ECO:0000256" key="7">
    <source>
        <dbReference type="ARBA" id="ARBA00022679"/>
    </source>
</evidence>
<keyword evidence="10 13" id="KW-1133">Transmembrane helix</keyword>
<dbReference type="NCBIfam" id="TIGR00848">
    <property type="entry name" value="fruA"/>
    <property type="match status" value="1"/>
</dbReference>
<dbReference type="GO" id="GO:0005886">
    <property type="term" value="C:plasma membrane"/>
    <property type="evidence" value="ECO:0007669"/>
    <property type="project" value="UniProtKB-SubCell"/>
</dbReference>
<dbReference type="InterPro" id="IPR003353">
    <property type="entry name" value="PTS_IIB_fruc"/>
</dbReference>
<reference evidence="18 19" key="2">
    <citation type="submission" date="2019-03" db="EMBL/GenBank/DDBJ databases">
        <title>Genomic Encyclopedia of Type Strains, Phase IV (KMG-IV): sequencing the most valuable type-strain genomes for metagenomic binning, comparative biology and taxonomic classification.</title>
        <authorList>
            <person name="Goeker M."/>
        </authorList>
    </citation>
    <scope>NUCLEOTIDE SEQUENCE [LARGE SCALE GENOMIC DNA]</scope>
    <source>
        <strain evidence="18 19">DSM 103426</strain>
    </source>
</reference>
<dbReference type="GO" id="GO:0009401">
    <property type="term" value="P:phosphoenolpyruvate-dependent sugar phosphotransferase system"/>
    <property type="evidence" value="ECO:0007669"/>
    <property type="project" value="UniProtKB-KW"/>
</dbReference>
<dbReference type="Pfam" id="PF02302">
    <property type="entry name" value="PTS_IIB"/>
    <property type="match status" value="1"/>
</dbReference>
<evidence type="ECO:0000256" key="9">
    <source>
        <dbReference type="ARBA" id="ARBA00022692"/>
    </source>
</evidence>
<dbReference type="PANTHER" id="PTHR30505">
    <property type="entry name" value="FRUCTOSE-LIKE PERMEASE"/>
    <property type="match status" value="1"/>
</dbReference>
<keyword evidence="7" id="KW-0808">Transferase</keyword>
<dbReference type="RefSeq" id="WP_116441296.1">
    <property type="nucleotide sequence ID" value="NZ_BHEO01000002.1"/>
</dbReference>
<comment type="subcellular location">
    <subcellularLocation>
        <location evidence="1">Cell inner membrane</location>
        <topology evidence="1">Multi-pass membrane protein</topology>
    </subcellularLocation>
    <subcellularLocation>
        <location evidence="2">Cytoplasm</location>
    </subcellularLocation>
</comment>
<gene>
    <name evidence="17" type="primary">fruABC</name>
    <name evidence="18" type="ORF">EDD74_11836</name>
    <name evidence="17" type="ORF">FAEUMB_09230</name>
</gene>
<evidence type="ECO:0000256" key="8">
    <source>
        <dbReference type="ARBA" id="ARBA00022683"/>
    </source>
</evidence>
<dbReference type="AlphaFoldDB" id="A0A4R3JMI6"/>
<dbReference type="PROSITE" id="PS51094">
    <property type="entry name" value="PTS_EIIA_TYPE_2"/>
    <property type="match status" value="1"/>
</dbReference>
<evidence type="ECO:0000313" key="20">
    <source>
        <dbReference type="Proteomes" id="UP000702954"/>
    </source>
</evidence>
<organism evidence="18 19">
    <name type="scientific">Faecalimonas umbilicata</name>
    <dbReference type="NCBI Taxonomy" id="1912855"/>
    <lineage>
        <taxon>Bacteria</taxon>
        <taxon>Bacillati</taxon>
        <taxon>Bacillota</taxon>
        <taxon>Clostridia</taxon>
        <taxon>Lachnospirales</taxon>
        <taxon>Lachnospiraceae</taxon>
        <taxon>Faecalimonas</taxon>
    </lineage>
</organism>
<dbReference type="PROSITE" id="PS00372">
    <property type="entry name" value="PTS_EIIA_TYPE_2_HIS"/>
    <property type="match status" value="1"/>
</dbReference>
<feature type="domain" description="PTS EIIB type-2" evidence="15">
    <location>
        <begin position="183"/>
        <end position="278"/>
    </location>
</feature>
<keyword evidence="6" id="KW-0762">Sugar transport</keyword>
<dbReference type="FunFam" id="3.40.930.10:FF:000009">
    <property type="entry name" value="PTS system, fructose specific IIABC component"/>
    <property type="match status" value="1"/>
</dbReference>
<feature type="transmembrane region" description="Helical" evidence="13">
    <location>
        <begin position="525"/>
        <end position="547"/>
    </location>
</feature>
<evidence type="ECO:0000256" key="10">
    <source>
        <dbReference type="ARBA" id="ARBA00022989"/>
    </source>
</evidence>
<evidence type="ECO:0000313" key="18">
    <source>
        <dbReference type="EMBL" id="TCS66702.1"/>
    </source>
</evidence>
<dbReference type="InterPro" id="IPR003352">
    <property type="entry name" value="PTS_EIIC"/>
</dbReference>
<name>A0A4R3JMI6_9FIRM</name>
<dbReference type="Proteomes" id="UP000702954">
    <property type="component" value="Unassembled WGS sequence"/>
</dbReference>
<evidence type="ECO:0000256" key="11">
    <source>
        <dbReference type="ARBA" id="ARBA00023136"/>
    </source>
</evidence>
<keyword evidence="8" id="KW-0598">Phosphotransferase system</keyword>
<feature type="transmembrane region" description="Helical" evidence="13">
    <location>
        <begin position="353"/>
        <end position="375"/>
    </location>
</feature>
<dbReference type="FunFam" id="3.40.50.2300:FF:000014">
    <property type="entry name" value="PTS system fructose-like transporter subunit IIB"/>
    <property type="match status" value="1"/>
</dbReference>
<evidence type="ECO:0000313" key="19">
    <source>
        <dbReference type="Proteomes" id="UP000294613"/>
    </source>
</evidence>
<dbReference type="Gene3D" id="3.40.50.2300">
    <property type="match status" value="1"/>
</dbReference>
<evidence type="ECO:0000256" key="2">
    <source>
        <dbReference type="ARBA" id="ARBA00004496"/>
    </source>
</evidence>
<feature type="transmembrane region" description="Helical" evidence="13">
    <location>
        <begin position="623"/>
        <end position="644"/>
    </location>
</feature>
<dbReference type="GO" id="GO:0090563">
    <property type="term" value="F:protein-phosphocysteine-sugar phosphotransferase activity"/>
    <property type="evidence" value="ECO:0007669"/>
    <property type="project" value="TreeGrafter"/>
</dbReference>
<protein>
    <submittedName>
        <fullName evidence="17">PTS fructose transporter subunit IIC</fullName>
    </submittedName>
    <submittedName>
        <fullName evidence="18">PTS system D-fructose-specific IIA component (F1P-forming) (Frc family) /PTS system D-fructose-specific IIB component (F1P-forming) (Frc family) /PTS system D-fructose-specific IIC component (F1P-f...</fullName>
    </submittedName>
</protein>
<keyword evidence="5" id="KW-0597">Phosphoprotein</keyword>
<dbReference type="GO" id="GO:0022877">
    <property type="term" value="F:protein-N(PI)-phosphohistidine-fructose phosphotransferase system transporter activity"/>
    <property type="evidence" value="ECO:0007669"/>
    <property type="project" value="InterPro"/>
</dbReference>
<feature type="domain" description="PTS EIIA type-2" evidence="14">
    <location>
        <begin position="5"/>
        <end position="149"/>
    </location>
</feature>
<dbReference type="InterPro" id="IPR013014">
    <property type="entry name" value="PTS_EIIC_2"/>
</dbReference>
<feature type="region of interest" description="Disordered" evidence="12">
    <location>
        <begin position="153"/>
        <end position="178"/>
    </location>
</feature>
<dbReference type="EMBL" id="SLZV01000018">
    <property type="protein sequence ID" value="TCS66702.1"/>
    <property type="molecule type" value="Genomic_DNA"/>
</dbReference>
<feature type="transmembrane region" description="Helical" evidence="13">
    <location>
        <begin position="446"/>
        <end position="465"/>
    </location>
</feature>
<dbReference type="InterPro" id="IPR016152">
    <property type="entry name" value="PTrfase/Anion_transptr"/>
</dbReference>